<dbReference type="EMBL" id="CP019286">
    <property type="protein sequence ID" value="APX00183.1"/>
    <property type="molecule type" value="Genomic_DNA"/>
</dbReference>
<evidence type="ECO:0008006" key="4">
    <source>
        <dbReference type="Google" id="ProtNLM"/>
    </source>
</evidence>
<name>A0A1P8LWQ3_NATLA</name>
<organism evidence="2 3">
    <name type="scientific">Natronobacterium lacisalsi AJ5</name>
    <dbReference type="NCBI Taxonomy" id="358396"/>
    <lineage>
        <taxon>Archaea</taxon>
        <taxon>Methanobacteriati</taxon>
        <taxon>Methanobacteriota</taxon>
        <taxon>Stenosarchaea group</taxon>
        <taxon>Halobacteria</taxon>
        <taxon>Halobacteriales</taxon>
        <taxon>Natrialbaceae</taxon>
        <taxon>Natronobacterium</taxon>
    </lineage>
</organism>
<evidence type="ECO:0000313" key="2">
    <source>
        <dbReference type="EMBL" id="APX00183.1"/>
    </source>
</evidence>
<keyword evidence="1" id="KW-0812">Transmembrane</keyword>
<dbReference type="InterPro" id="IPR016024">
    <property type="entry name" value="ARM-type_fold"/>
</dbReference>
<keyword evidence="2" id="KW-0614">Plasmid</keyword>
<keyword evidence="1" id="KW-1133">Transmembrane helix</keyword>
<dbReference type="Proteomes" id="UP000186547">
    <property type="component" value="Plasmid pHLAJ5I"/>
</dbReference>
<geneLocation type="plasmid" evidence="3">
    <name>phlaj5i</name>
</geneLocation>
<dbReference type="KEGG" id="hlc:CHINAEXTREME20435"/>
<dbReference type="InterPro" id="IPR011989">
    <property type="entry name" value="ARM-like"/>
</dbReference>
<sequence length="256" mass="28107">MRLYGPISYILLVGVLFLLLSLVLALFELTLEITLPPTIALSVMVLAGVPNLHGRYLAKKDAKEAKKLEGLIANPAAGEIDTAIENLAHRQERVNKAALRAAADILEDSPGKAIKYSSTSAESIYTELVRQVQSGDEETKELALKSLLWISRDHGHLPYQHAKLYSNLLQVTHSPIQIYSTLILGNIKLEDQSQYKACAKAIKPVVQDPDAEVRKAAATALGNLPCDVSLKLLNHLAKDSDRNVRHTANEALQHIR</sequence>
<feature type="transmembrane region" description="Helical" evidence="1">
    <location>
        <begin position="39"/>
        <end position="58"/>
    </location>
</feature>
<evidence type="ECO:0000313" key="3">
    <source>
        <dbReference type="Proteomes" id="UP000186547"/>
    </source>
</evidence>
<evidence type="ECO:0000256" key="1">
    <source>
        <dbReference type="SAM" id="Phobius"/>
    </source>
</evidence>
<accession>A0A1P8LWQ3</accession>
<dbReference type="AlphaFoldDB" id="A0A1P8LWQ3"/>
<reference evidence="2 3" key="1">
    <citation type="journal article" date="2011" name="J. Bacteriol.">
        <title>Genome sequence of Halobiforma lacisalsi AJ5, an extremely halophilic archaeon which harbors a bop gene.</title>
        <authorList>
            <person name="Jiang X."/>
            <person name="Wang S."/>
            <person name="Cheng H."/>
            <person name="Huo Y."/>
            <person name="Zhang X."/>
            <person name="Zhu X."/>
            <person name="Han X."/>
            <person name="Ni P."/>
            <person name="Wu M."/>
        </authorList>
    </citation>
    <scope>NUCLEOTIDE SEQUENCE [LARGE SCALE GENOMIC DNA]</scope>
    <source>
        <strain evidence="2 3">AJ5</strain>
        <plasmid evidence="3">phlaj5i</plasmid>
    </source>
</reference>
<dbReference type="Gene3D" id="1.25.10.10">
    <property type="entry name" value="Leucine-rich Repeat Variant"/>
    <property type="match status" value="1"/>
</dbReference>
<dbReference type="SUPFAM" id="SSF48371">
    <property type="entry name" value="ARM repeat"/>
    <property type="match status" value="1"/>
</dbReference>
<proteinExistence type="predicted"/>
<protein>
    <recommendedName>
        <fullName evidence="4">HEAT repeat domain-containing protein</fullName>
    </recommendedName>
</protein>
<feature type="transmembrane region" description="Helical" evidence="1">
    <location>
        <begin position="7"/>
        <end position="27"/>
    </location>
</feature>
<gene>
    <name evidence="2" type="ORF">CHINAEXTREME_20435</name>
</gene>
<keyword evidence="1" id="KW-0472">Membrane</keyword>
<dbReference type="Pfam" id="PF13646">
    <property type="entry name" value="HEAT_2"/>
    <property type="match status" value="1"/>
</dbReference>